<dbReference type="Proteomes" id="UP000034444">
    <property type="component" value="Chromosome"/>
</dbReference>
<accession>A0A7U4M0U0</accession>
<dbReference type="PANTHER" id="PTHR47814:SF1">
    <property type="entry name" value="PEPTIDYL-TRNA HYDROLASE ARFB"/>
    <property type="match status" value="1"/>
</dbReference>
<dbReference type="AlphaFoldDB" id="A0A7U4M0U0"/>
<dbReference type="GO" id="GO:0072344">
    <property type="term" value="P:rescue of stalled ribosome"/>
    <property type="evidence" value="ECO:0007669"/>
    <property type="project" value="TreeGrafter"/>
</dbReference>
<protein>
    <submittedName>
        <fullName evidence="4">Class I peptide chain release factor</fullName>
    </submittedName>
</protein>
<gene>
    <name evidence="4" type="ORF">YH65_04875</name>
</gene>
<evidence type="ECO:0000313" key="5">
    <source>
        <dbReference type="Proteomes" id="UP000034444"/>
    </source>
</evidence>
<dbReference type="Gene3D" id="3.30.160.20">
    <property type="match status" value="1"/>
</dbReference>
<dbReference type="InterPro" id="IPR000352">
    <property type="entry name" value="Pep_chain_release_fac_I"/>
</dbReference>
<dbReference type="RefSeq" id="WP_046550879.1">
    <property type="nucleotide sequence ID" value="NZ_CP011308.1"/>
</dbReference>
<feature type="region of interest" description="Disordered" evidence="2">
    <location>
        <begin position="105"/>
        <end position="140"/>
    </location>
</feature>
<evidence type="ECO:0000256" key="1">
    <source>
        <dbReference type="ARBA" id="ARBA00010835"/>
    </source>
</evidence>
<feature type="compositionally biased region" description="Basic residues" evidence="2">
    <location>
        <begin position="121"/>
        <end position="134"/>
    </location>
</feature>
<dbReference type="SUPFAM" id="SSF75620">
    <property type="entry name" value="Release factor"/>
    <property type="match status" value="1"/>
</dbReference>
<dbReference type="InterPro" id="IPR045853">
    <property type="entry name" value="Pep_chain_release_fac_I_sf"/>
</dbReference>
<dbReference type="GO" id="GO:0004045">
    <property type="term" value="F:peptidyl-tRNA hydrolase activity"/>
    <property type="evidence" value="ECO:0007669"/>
    <property type="project" value="TreeGrafter"/>
</dbReference>
<dbReference type="GO" id="GO:0003747">
    <property type="term" value="F:translation release factor activity"/>
    <property type="evidence" value="ECO:0007669"/>
    <property type="project" value="InterPro"/>
</dbReference>
<evidence type="ECO:0000313" key="4">
    <source>
        <dbReference type="EMBL" id="AKF24790.1"/>
    </source>
</evidence>
<dbReference type="Pfam" id="PF00472">
    <property type="entry name" value="RF-1"/>
    <property type="match status" value="1"/>
</dbReference>
<dbReference type="NCBIfam" id="NF006718">
    <property type="entry name" value="PRK09256.1"/>
    <property type="match status" value="1"/>
</dbReference>
<reference evidence="4 5" key="1">
    <citation type="submission" date="2015-04" db="EMBL/GenBank/DDBJ databases">
        <title>Complete genome sequence of Sulfurovum lithotrophicum ATCC BAA-797T.</title>
        <authorList>
            <person name="Ahn J."/>
            <person name="Park G."/>
            <person name="Jeon W."/>
            <person name="Jang Y."/>
            <person name="Jang M."/>
            <person name="Lee H."/>
            <person name="Lee H."/>
        </authorList>
    </citation>
    <scope>NUCLEOTIDE SEQUENCE [LARGE SCALE GENOMIC DNA]</scope>
    <source>
        <strain evidence="5">ATCC BAA-797 / 42BKT</strain>
    </source>
</reference>
<dbReference type="KEGG" id="slh:YH65_04875"/>
<reference evidence="5" key="2">
    <citation type="journal article" date="2017" name="Stand. Genomic Sci.">
        <title>Complete genome sequence of the sulfur-oxidizing chemolithoautotrophic Sulfurovum lithotrophicum 42BKTT.</title>
        <authorList>
            <person name="Jeon W."/>
            <person name="Priscilla L."/>
            <person name="Park G."/>
            <person name="Lee H."/>
            <person name="Lee N."/>
            <person name="Lee D."/>
            <person name="Kwon H."/>
            <person name="Ahn I."/>
            <person name="Lee C."/>
            <person name="Lee H."/>
            <person name="Ahn J."/>
        </authorList>
    </citation>
    <scope>NUCLEOTIDE SEQUENCE [LARGE SCALE GENOMIC DNA]</scope>
    <source>
        <strain evidence="5">ATCC BAA-797 / 42BKT</strain>
    </source>
</reference>
<feature type="domain" description="Prokaryotic-type class I peptide chain release factors" evidence="3">
    <location>
        <begin position="10"/>
        <end position="127"/>
    </location>
</feature>
<dbReference type="PANTHER" id="PTHR47814">
    <property type="entry name" value="PEPTIDYL-TRNA HYDROLASE ARFB"/>
    <property type="match status" value="1"/>
</dbReference>
<evidence type="ECO:0000256" key="2">
    <source>
        <dbReference type="SAM" id="MobiDB-lite"/>
    </source>
</evidence>
<evidence type="ECO:0000259" key="3">
    <source>
        <dbReference type="Pfam" id="PF00472"/>
    </source>
</evidence>
<dbReference type="EMBL" id="CP011308">
    <property type="protein sequence ID" value="AKF24790.1"/>
    <property type="molecule type" value="Genomic_DNA"/>
</dbReference>
<proteinExistence type="inferred from homology"/>
<dbReference type="GO" id="GO:0043022">
    <property type="term" value="F:ribosome binding"/>
    <property type="evidence" value="ECO:0007669"/>
    <property type="project" value="TreeGrafter"/>
</dbReference>
<sequence>MANLKISNTATLDENEIEITAIRAQGSGGQKVNKVSAAIHLRFDISASSLPEFYKEKLLSLKDKRISKDGIVVIKSQQHRSQEQNREEALERLVELIKSVAVTQKKRVPTKPTKGSVNRRLNSKKKHAGKKRLRGKVERE</sequence>
<dbReference type="OrthoDB" id="9815709at2"/>
<comment type="similarity">
    <text evidence="1">Belongs to the prokaryotic/mitochondrial release factor family.</text>
</comment>
<name>A0A7U4M0U0_9BACT</name>
<organism evidence="4 5">
    <name type="scientific">Sulfurovum lithotrophicum</name>
    <dbReference type="NCBI Taxonomy" id="206403"/>
    <lineage>
        <taxon>Bacteria</taxon>
        <taxon>Pseudomonadati</taxon>
        <taxon>Campylobacterota</taxon>
        <taxon>Epsilonproteobacteria</taxon>
        <taxon>Campylobacterales</taxon>
        <taxon>Sulfurovaceae</taxon>
        <taxon>Sulfurovum</taxon>
    </lineage>
</organism>
<keyword evidence="5" id="KW-1185">Reference proteome</keyword>